<proteinExistence type="predicted"/>
<evidence type="ECO:0000313" key="1">
    <source>
        <dbReference type="EMBL" id="KFI98580.1"/>
    </source>
</evidence>
<name>A0A087DST0_BIFAD</name>
<reference evidence="1 2" key="1">
    <citation type="submission" date="2014-03" db="EMBL/GenBank/DDBJ databases">
        <title>Genomics of Bifidobacteria.</title>
        <authorList>
            <person name="Ventura M."/>
            <person name="Milani C."/>
            <person name="Lugli G.A."/>
        </authorList>
    </citation>
    <scope>NUCLEOTIDE SEQUENCE [LARGE SCALE GENOMIC DNA]</scope>
    <source>
        <strain evidence="2">JCM 15918</strain>
    </source>
</reference>
<dbReference type="Proteomes" id="UP000029091">
    <property type="component" value="Unassembled WGS sequence"/>
</dbReference>
<gene>
    <name evidence="1" type="ORF">BSTER_1173</name>
</gene>
<organism evidence="1 2">
    <name type="scientific">Bifidobacterium adolescentis JCM 15918</name>
    <dbReference type="NCBI Taxonomy" id="1437612"/>
    <lineage>
        <taxon>Bacteria</taxon>
        <taxon>Bacillati</taxon>
        <taxon>Actinomycetota</taxon>
        <taxon>Actinomycetes</taxon>
        <taxon>Bifidobacteriales</taxon>
        <taxon>Bifidobacteriaceae</taxon>
        <taxon>Bifidobacterium</taxon>
    </lineage>
</organism>
<dbReference type="GeneID" id="97353310"/>
<protein>
    <submittedName>
        <fullName evidence="1">Uncharacterized protein</fullName>
    </submittedName>
</protein>
<dbReference type="AlphaFoldDB" id="A0A087DST0"/>
<accession>A0A087DST0</accession>
<dbReference type="EMBL" id="JGZQ01000003">
    <property type="protein sequence ID" value="KFI98580.1"/>
    <property type="molecule type" value="Genomic_DNA"/>
</dbReference>
<comment type="caution">
    <text evidence="1">The sequence shown here is derived from an EMBL/GenBank/DDBJ whole genome shotgun (WGS) entry which is preliminary data.</text>
</comment>
<evidence type="ECO:0000313" key="2">
    <source>
        <dbReference type="Proteomes" id="UP000029091"/>
    </source>
</evidence>
<sequence>MHEMFTRDGRELSLDTVIYDRSKKKGQTMIDTIDRGCLEGGCLDDEDLRIIFEHLLGRRRQGPGTLKGQAAY</sequence>
<dbReference type="RefSeq" id="WP_022349657.1">
    <property type="nucleotide sequence ID" value="NZ_JDUX01000002.1"/>
</dbReference>